<dbReference type="Proteomes" id="UP000186698">
    <property type="component" value="Chromosome 8L"/>
</dbReference>
<evidence type="ECO:0000256" key="5">
    <source>
        <dbReference type="SAM" id="Phobius"/>
    </source>
</evidence>
<evidence type="ECO:0000313" key="8">
    <source>
        <dbReference type="RefSeq" id="XP_041429557.1"/>
    </source>
</evidence>
<keyword evidence="5" id="KW-1133">Transmembrane helix</keyword>
<evidence type="ECO:0000259" key="6">
    <source>
        <dbReference type="PROSITE" id="PS50835"/>
    </source>
</evidence>
<dbReference type="AlphaFoldDB" id="A0A8J1LJ61"/>
<dbReference type="RefSeq" id="XP_041429557.1">
    <property type="nucleotide sequence ID" value="XM_041573623.1"/>
</dbReference>
<dbReference type="SUPFAM" id="SSF48726">
    <property type="entry name" value="Immunoglobulin"/>
    <property type="match status" value="2"/>
</dbReference>
<keyword evidence="7" id="KW-1185">Reference proteome</keyword>
<organism evidence="7 8">
    <name type="scientific">Xenopus laevis</name>
    <name type="common">African clawed frog</name>
    <dbReference type="NCBI Taxonomy" id="8355"/>
    <lineage>
        <taxon>Eukaryota</taxon>
        <taxon>Metazoa</taxon>
        <taxon>Chordata</taxon>
        <taxon>Craniata</taxon>
        <taxon>Vertebrata</taxon>
        <taxon>Euteleostomi</taxon>
        <taxon>Amphibia</taxon>
        <taxon>Batrachia</taxon>
        <taxon>Anura</taxon>
        <taxon>Pipoidea</taxon>
        <taxon>Pipidae</taxon>
        <taxon>Xenopodinae</taxon>
        <taxon>Xenopus</taxon>
        <taxon>Xenopus</taxon>
    </lineage>
</organism>
<dbReference type="InterPro" id="IPR003599">
    <property type="entry name" value="Ig_sub"/>
</dbReference>
<evidence type="ECO:0000256" key="1">
    <source>
        <dbReference type="ARBA" id="ARBA00004370"/>
    </source>
</evidence>
<gene>
    <name evidence="8" type="primary">LOC121397218</name>
</gene>
<dbReference type="Gene3D" id="2.60.40.10">
    <property type="entry name" value="Immunoglobulins"/>
    <property type="match status" value="2"/>
</dbReference>
<dbReference type="InterPro" id="IPR036179">
    <property type="entry name" value="Ig-like_dom_sf"/>
</dbReference>
<dbReference type="Pfam" id="PF07686">
    <property type="entry name" value="V-set"/>
    <property type="match status" value="1"/>
</dbReference>
<dbReference type="KEGG" id="xla:121397218"/>
<keyword evidence="5" id="KW-0812">Transmembrane</keyword>
<evidence type="ECO:0000256" key="2">
    <source>
        <dbReference type="ARBA" id="ARBA00022729"/>
    </source>
</evidence>
<dbReference type="InterPro" id="IPR013783">
    <property type="entry name" value="Ig-like_fold"/>
</dbReference>
<dbReference type="OrthoDB" id="8741746at2759"/>
<dbReference type="PROSITE" id="PS50835">
    <property type="entry name" value="IG_LIKE"/>
    <property type="match status" value="1"/>
</dbReference>
<proteinExistence type="predicted"/>
<dbReference type="PANTHER" id="PTHR12080:SF55">
    <property type="entry name" value="LYMPHOCYTE FUNCTION-ASSOCIATED ANTIGEN 3"/>
    <property type="match status" value="1"/>
</dbReference>
<evidence type="ECO:0000313" key="7">
    <source>
        <dbReference type="Proteomes" id="UP000186698"/>
    </source>
</evidence>
<evidence type="ECO:0000256" key="3">
    <source>
        <dbReference type="ARBA" id="ARBA00023136"/>
    </source>
</evidence>
<accession>A0A8J1LJ61</accession>
<name>A0A8J1LJ61_XENLA</name>
<dbReference type="InterPro" id="IPR015631">
    <property type="entry name" value="CD2/SLAM_rcpt"/>
</dbReference>
<keyword evidence="4" id="KW-0325">Glycoprotein</keyword>
<feature type="transmembrane region" description="Helical" evidence="5">
    <location>
        <begin position="230"/>
        <end position="254"/>
    </location>
</feature>
<evidence type="ECO:0000256" key="4">
    <source>
        <dbReference type="ARBA" id="ARBA00023180"/>
    </source>
</evidence>
<dbReference type="SMART" id="SM00409">
    <property type="entry name" value="IG"/>
    <property type="match status" value="2"/>
</dbReference>
<reference evidence="8" key="1">
    <citation type="submission" date="2025-08" db="UniProtKB">
        <authorList>
            <consortium name="RefSeq"/>
        </authorList>
    </citation>
    <scope>IDENTIFICATION</scope>
    <source>
        <strain evidence="8">J_2021</strain>
        <tissue evidence="8">Erythrocytes</tissue>
    </source>
</reference>
<dbReference type="InterPro" id="IPR007110">
    <property type="entry name" value="Ig-like_dom"/>
</dbReference>
<feature type="domain" description="Ig-like" evidence="6">
    <location>
        <begin position="157"/>
        <end position="219"/>
    </location>
</feature>
<keyword evidence="2" id="KW-0732">Signal</keyword>
<keyword evidence="3 5" id="KW-0472">Membrane</keyword>
<sequence>MWNFTLRCCSPELSAIYRILGHEHDISCNTACGLRINVTGAKGGRATLPVKFLEQIKEITWIILNGDKPNDFATTKPNEPVDIQDNQYEGRLRSETDASLTLTYLTNQDQGIYSANIHLRSNQICDQLYHLQVYRNLSSEDILIHPNVIHNETCNVTVTLSCAVIGSDVTLSWNNTNSPGTEVTNHTLRVYNASSDVTYSCTARNPISEASRTAHIPVTCPTAPTTGNLALAWLIALVLIVATVIVVVAVCCLCKRKKKGRKNMKSDLDESGQQKLEMTCYIQVNCTLLLGGEGEPKRHLCTTVSYKYILGHFHP</sequence>
<dbReference type="PANTHER" id="PTHR12080">
    <property type="entry name" value="SIGNALING LYMPHOCYTIC ACTIVATION MOLECULE"/>
    <property type="match status" value="1"/>
</dbReference>
<protein>
    <submittedName>
        <fullName evidence="8">SLAM family member 9-like isoform X1</fullName>
    </submittedName>
</protein>
<dbReference type="InterPro" id="IPR013106">
    <property type="entry name" value="Ig_V-set"/>
</dbReference>
<comment type="subcellular location">
    <subcellularLocation>
        <location evidence="1">Membrane</location>
    </subcellularLocation>
</comment>
<dbReference type="GeneID" id="121397218"/>
<dbReference type="GO" id="GO:0016020">
    <property type="term" value="C:membrane"/>
    <property type="evidence" value="ECO:0007669"/>
    <property type="project" value="UniProtKB-SubCell"/>
</dbReference>